<accession>A0A1M5URD4</accession>
<organism evidence="3 4">
    <name type="scientific">Sporobacter termitidis DSM 10068</name>
    <dbReference type="NCBI Taxonomy" id="1123282"/>
    <lineage>
        <taxon>Bacteria</taxon>
        <taxon>Bacillati</taxon>
        <taxon>Bacillota</taxon>
        <taxon>Clostridia</taxon>
        <taxon>Eubacteriales</taxon>
        <taxon>Oscillospiraceae</taxon>
        <taxon>Sporobacter</taxon>
    </lineage>
</organism>
<feature type="region of interest" description="Disordered" evidence="1">
    <location>
        <begin position="93"/>
        <end position="143"/>
    </location>
</feature>
<dbReference type="RefSeq" id="WP_073076156.1">
    <property type="nucleotide sequence ID" value="NZ_FQXV01000001.1"/>
</dbReference>
<keyword evidence="2" id="KW-1133">Transmembrane helix</keyword>
<gene>
    <name evidence="3" type="ORF">SAMN02745823_00632</name>
</gene>
<evidence type="ECO:0000313" key="3">
    <source>
        <dbReference type="EMBL" id="SHH65273.1"/>
    </source>
</evidence>
<dbReference type="Proteomes" id="UP000183995">
    <property type="component" value="Unassembled WGS sequence"/>
</dbReference>
<dbReference type="EMBL" id="FQXV01000001">
    <property type="protein sequence ID" value="SHH65273.1"/>
    <property type="molecule type" value="Genomic_DNA"/>
</dbReference>
<feature type="compositionally biased region" description="Acidic residues" evidence="1">
    <location>
        <begin position="119"/>
        <end position="143"/>
    </location>
</feature>
<evidence type="ECO:0000313" key="4">
    <source>
        <dbReference type="Proteomes" id="UP000183995"/>
    </source>
</evidence>
<evidence type="ECO:0000256" key="2">
    <source>
        <dbReference type="SAM" id="Phobius"/>
    </source>
</evidence>
<keyword evidence="2" id="KW-0472">Membrane</keyword>
<keyword evidence="2" id="KW-0812">Transmembrane</keyword>
<name>A0A1M5URD4_9FIRM</name>
<protein>
    <submittedName>
        <fullName evidence="3">Uncharacterized protein</fullName>
    </submittedName>
</protein>
<sequence>MFKKDYERTPQEKAQRAKLSVFARLGGCAYLIYILVQLLKTPPAEIPDSPWTVAIAVVLMVLAGVVIVITILELIRSLKAGLFNAEAYEEEANFPCNPPADAADDTTETDALEAHTEDEASGADDSGGDDGEDDEDDGDTKSE</sequence>
<keyword evidence="4" id="KW-1185">Reference proteome</keyword>
<reference evidence="3 4" key="1">
    <citation type="submission" date="2016-11" db="EMBL/GenBank/DDBJ databases">
        <authorList>
            <person name="Jaros S."/>
            <person name="Januszkiewicz K."/>
            <person name="Wedrychowicz H."/>
        </authorList>
    </citation>
    <scope>NUCLEOTIDE SEQUENCE [LARGE SCALE GENOMIC DNA]</scope>
    <source>
        <strain evidence="3 4">DSM 10068</strain>
    </source>
</reference>
<evidence type="ECO:0000256" key="1">
    <source>
        <dbReference type="SAM" id="MobiDB-lite"/>
    </source>
</evidence>
<feature type="compositionally biased region" description="Acidic residues" evidence="1">
    <location>
        <begin position="102"/>
        <end position="111"/>
    </location>
</feature>
<proteinExistence type="predicted"/>
<feature type="transmembrane region" description="Helical" evidence="2">
    <location>
        <begin position="21"/>
        <end position="39"/>
    </location>
</feature>
<dbReference type="AlphaFoldDB" id="A0A1M5URD4"/>
<feature type="transmembrane region" description="Helical" evidence="2">
    <location>
        <begin position="51"/>
        <end position="75"/>
    </location>
</feature>
<dbReference type="STRING" id="1123282.SAMN02745823_00632"/>